<accession>A0A0C1E948</accession>
<dbReference type="GO" id="GO:0016788">
    <property type="term" value="F:hydrolase activity, acting on ester bonds"/>
    <property type="evidence" value="ECO:0007669"/>
    <property type="project" value="UniProtKB-UniRule"/>
</dbReference>
<keyword evidence="2 5" id="KW-0690">Ribosome biogenesis</keyword>
<gene>
    <name evidence="8" type="ORF">DB43_FX00110</name>
</gene>
<dbReference type="Proteomes" id="UP000031307">
    <property type="component" value="Unassembled WGS sequence"/>
</dbReference>
<dbReference type="NCBIfam" id="TIGR00250">
    <property type="entry name" value="RNAse_H_YqgF"/>
    <property type="match status" value="1"/>
</dbReference>
<comment type="caution">
    <text evidence="8">The sequence shown here is derived from an EMBL/GenBank/DDBJ whole genome shotgun (WGS) entry which is preliminary data.</text>
</comment>
<keyword evidence="3 5" id="KW-0540">Nuclease</keyword>
<dbReference type="SUPFAM" id="SSF53098">
    <property type="entry name" value="Ribonuclease H-like"/>
    <property type="match status" value="1"/>
</dbReference>
<keyword evidence="4 5" id="KW-0378">Hydrolase</keyword>
<dbReference type="EC" id="3.1.-.-" evidence="5"/>
<evidence type="ECO:0000256" key="1">
    <source>
        <dbReference type="ARBA" id="ARBA00022490"/>
    </source>
</evidence>
<dbReference type="EMBL" id="JSAM01000067">
    <property type="protein sequence ID" value="KIA77702.1"/>
    <property type="molecule type" value="Genomic_DNA"/>
</dbReference>
<name>A0A0C1E948_9BACT</name>
<evidence type="ECO:0000259" key="7">
    <source>
        <dbReference type="SMART" id="SM00732"/>
    </source>
</evidence>
<comment type="subcellular location">
    <subcellularLocation>
        <location evidence="5">Cytoplasm</location>
    </subcellularLocation>
</comment>
<comment type="similarity">
    <text evidence="5">Belongs to the YqgF HJR family.</text>
</comment>
<dbReference type="CDD" id="cd16964">
    <property type="entry name" value="YqgF"/>
    <property type="match status" value="1"/>
</dbReference>
<comment type="function">
    <text evidence="5">Could be a nuclease involved in processing of the 5'-end of pre-16S rRNA.</text>
</comment>
<sequence>MSRPLPKRIVSLDYGLARIGIAISDESQTIASSLKTVAAEKKVERTVAKLVEEINAHQQRLACEIEEIVVGLPLLMSGKKGFQADEVLHFVELFKAATPIPIVTWDERLTTVQAERALREGSFNRKKRSKVIDAVAAVLILQNYLDHKKNQTSKN</sequence>
<feature type="domain" description="YqgF/RNase H-like" evidence="7">
    <location>
        <begin position="7"/>
        <end position="114"/>
    </location>
</feature>
<dbReference type="InterPro" id="IPR005227">
    <property type="entry name" value="YqgF"/>
</dbReference>
<dbReference type="PATRIC" id="fig|83552.4.peg.1120"/>
<dbReference type="InterPro" id="IPR037027">
    <property type="entry name" value="YqgF/RNaseH-like_dom_sf"/>
</dbReference>
<dbReference type="GO" id="GO:0005829">
    <property type="term" value="C:cytosol"/>
    <property type="evidence" value="ECO:0007669"/>
    <property type="project" value="TreeGrafter"/>
</dbReference>
<dbReference type="InterPro" id="IPR012337">
    <property type="entry name" value="RNaseH-like_sf"/>
</dbReference>
<dbReference type="PANTHER" id="PTHR33317">
    <property type="entry name" value="POLYNUCLEOTIDYL TRANSFERASE, RIBONUCLEASE H-LIKE SUPERFAMILY PROTEIN"/>
    <property type="match status" value="1"/>
</dbReference>
<dbReference type="Gene3D" id="3.30.420.140">
    <property type="entry name" value="YqgF/RNase H-like domain"/>
    <property type="match status" value="1"/>
</dbReference>
<dbReference type="PANTHER" id="PTHR33317:SF4">
    <property type="entry name" value="POLYNUCLEOTIDYL TRANSFERASE, RIBONUCLEASE H-LIKE SUPERFAMILY PROTEIN"/>
    <property type="match status" value="1"/>
</dbReference>
<dbReference type="HAMAP" id="MF_00651">
    <property type="entry name" value="Nuclease_YqgF"/>
    <property type="match status" value="1"/>
</dbReference>
<reference evidence="8 9" key="1">
    <citation type="journal article" date="2014" name="Mol. Biol. Evol.">
        <title>Massive expansion of Ubiquitination-related gene families within the Chlamydiae.</title>
        <authorList>
            <person name="Domman D."/>
            <person name="Collingro A."/>
            <person name="Lagkouvardos I."/>
            <person name="Gehre L."/>
            <person name="Weinmaier T."/>
            <person name="Rattei T."/>
            <person name="Subtil A."/>
            <person name="Horn M."/>
        </authorList>
    </citation>
    <scope>NUCLEOTIDE SEQUENCE [LARGE SCALE GENOMIC DNA]</scope>
    <source>
        <strain evidence="8 9">OEW1</strain>
    </source>
</reference>
<protein>
    <recommendedName>
        <fullName evidence="5">Putative pre-16S rRNA nuclease</fullName>
        <ecNumber evidence="5">3.1.-.-</ecNumber>
    </recommendedName>
</protein>
<evidence type="ECO:0000256" key="6">
    <source>
        <dbReference type="SAM" id="Coils"/>
    </source>
</evidence>
<dbReference type="OMA" id="PMGWTAQ"/>
<evidence type="ECO:0000313" key="9">
    <source>
        <dbReference type="Proteomes" id="UP000031307"/>
    </source>
</evidence>
<dbReference type="Pfam" id="PF03652">
    <property type="entry name" value="RuvX"/>
    <property type="match status" value="1"/>
</dbReference>
<dbReference type="InterPro" id="IPR006641">
    <property type="entry name" value="YqgF/RNaseH-like_dom"/>
</dbReference>
<dbReference type="GO" id="GO:0004518">
    <property type="term" value="F:nuclease activity"/>
    <property type="evidence" value="ECO:0007669"/>
    <property type="project" value="UniProtKB-KW"/>
</dbReference>
<keyword evidence="1 5" id="KW-0963">Cytoplasm</keyword>
<evidence type="ECO:0000256" key="4">
    <source>
        <dbReference type="ARBA" id="ARBA00022801"/>
    </source>
</evidence>
<evidence type="ECO:0000256" key="3">
    <source>
        <dbReference type="ARBA" id="ARBA00022722"/>
    </source>
</evidence>
<keyword evidence="6" id="KW-0175">Coiled coil</keyword>
<proteinExistence type="inferred from homology"/>
<dbReference type="GO" id="GO:0000967">
    <property type="term" value="P:rRNA 5'-end processing"/>
    <property type="evidence" value="ECO:0007669"/>
    <property type="project" value="UniProtKB-UniRule"/>
</dbReference>
<dbReference type="SMART" id="SM00732">
    <property type="entry name" value="YqgFc"/>
    <property type="match status" value="1"/>
</dbReference>
<evidence type="ECO:0000256" key="2">
    <source>
        <dbReference type="ARBA" id="ARBA00022517"/>
    </source>
</evidence>
<organism evidence="8 9">
    <name type="scientific">Parachlamydia acanthamoebae</name>
    <dbReference type="NCBI Taxonomy" id="83552"/>
    <lineage>
        <taxon>Bacteria</taxon>
        <taxon>Pseudomonadati</taxon>
        <taxon>Chlamydiota</taxon>
        <taxon>Chlamydiia</taxon>
        <taxon>Parachlamydiales</taxon>
        <taxon>Parachlamydiaceae</taxon>
        <taxon>Parachlamydia</taxon>
    </lineage>
</organism>
<evidence type="ECO:0000313" key="8">
    <source>
        <dbReference type="EMBL" id="KIA77702.1"/>
    </source>
</evidence>
<feature type="coiled-coil region" evidence="6">
    <location>
        <begin position="40"/>
        <end position="67"/>
    </location>
</feature>
<dbReference type="AlphaFoldDB" id="A0A0C1E948"/>
<dbReference type="RefSeq" id="WP_006339769.1">
    <property type="nucleotide sequence ID" value="NZ_BAWW01000002.1"/>
</dbReference>
<evidence type="ECO:0000256" key="5">
    <source>
        <dbReference type="HAMAP-Rule" id="MF_00651"/>
    </source>
</evidence>